<dbReference type="InterPro" id="IPR058031">
    <property type="entry name" value="AAA_lid_NorR"/>
</dbReference>
<dbReference type="PROSITE" id="PS50045">
    <property type="entry name" value="SIGMA54_INTERACT_4"/>
    <property type="match status" value="1"/>
</dbReference>
<feature type="transmembrane region" description="Helical" evidence="8">
    <location>
        <begin position="53"/>
        <end position="75"/>
    </location>
</feature>
<keyword evidence="4" id="KW-0238">DNA-binding</keyword>
<feature type="domain" description="Sigma-54 factor interaction" evidence="9">
    <location>
        <begin position="514"/>
        <end position="743"/>
    </location>
</feature>
<dbReference type="InterPro" id="IPR025943">
    <property type="entry name" value="Sigma_54_int_dom_ATP-bd_2"/>
</dbReference>
<name>A0A832A1A8_9BACT</name>
<organism evidence="10">
    <name type="scientific">Desulfacinum infernum</name>
    <dbReference type="NCBI Taxonomy" id="35837"/>
    <lineage>
        <taxon>Bacteria</taxon>
        <taxon>Pseudomonadati</taxon>
        <taxon>Thermodesulfobacteriota</taxon>
        <taxon>Syntrophobacteria</taxon>
        <taxon>Syntrophobacterales</taxon>
        <taxon>Syntrophobacteraceae</taxon>
        <taxon>Desulfacinum</taxon>
    </lineage>
</organism>
<keyword evidence="5" id="KW-0010">Activator</keyword>
<protein>
    <submittedName>
        <fullName evidence="10">AAA family ATPase</fullName>
    </submittedName>
</protein>
<dbReference type="Gene3D" id="1.10.10.10">
    <property type="entry name" value="Winged helix-like DNA-binding domain superfamily/Winged helix DNA-binding domain"/>
    <property type="match status" value="1"/>
</dbReference>
<keyword evidence="8" id="KW-1133">Transmembrane helix</keyword>
<dbReference type="FunFam" id="1.10.8.60:FF:000014">
    <property type="entry name" value="DNA-binding transcriptional regulator NtrC"/>
    <property type="match status" value="1"/>
</dbReference>
<keyword evidence="8" id="KW-0472">Membrane</keyword>
<evidence type="ECO:0000259" key="9">
    <source>
        <dbReference type="PROSITE" id="PS50045"/>
    </source>
</evidence>
<dbReference type="Gene3D" id="3.40.50.300">
    <property type="entry name" value="P-loop containing nucleotide triphosphate hydrolases"/>
    <property type="match status" value="1"/>
</dbReference>
<feature type="transmembrane region" description="Helical" evidence="8">
    <location>
        <begin position="399"/>
        <end position="418"/>
    </location>
</feature>
<keyword evidence="3" id="KW-0805">Transcription regulation</keyword>
<dbReference type="InterPro" id="IPR003593">
    <property type="entry name" value="AAA+_ATPase"/>
</dbReference>
<keyword evidence="8" id="KW-0812">Transmembrane</keyword>
<evidence type="ECO:0000256" key="4">
    <source>
        <dbReference type="ARBA" id="ARBA00023125"/>
    </source>
</evidence>
<accession>A0A832A1A8</accession>
<dbReference type="Pfam" id="PF00158">
    <property type="entry name" value="Sigma54_activat"/>
    <property type="match status" value="1"/>
</dbReference>
<evidence type="ECO:0000256" key="7">
    <source>
        <dbReference type="SAM" id="MobiDB-lite"/>
    </source>
</evidence>
<reference evidence="10" key="1">
    <citation type="journal article" date="2020" name="mSystems">
        <title>Genome- and Community-Level Interaction Insights into Carbon Utilization and Element Cycling Functions of Hydrothermarchaeota in Hydrothermal Sediment.</title>
        <authorList>
            <person name="Zhou Z."/>
            <person name="Liu Y."/>
            <person name="Xu W."/>
            <person name="Pan J."/>
            <person name="Luo Z.H."/>
            <person name="Li M."/>
        </authorList>
    </citation>
    <scope>NUCLEOTIDE SEQUENCE [LARGE SCALE GENOMIC DNA]</scope>
    <source>
        <strain evidence="10">SpSt-456</strain>
    </source>
</reference>
<evidence type="ECO:0000313" key="10">
    <source>
        <dbReference type="EMBL" id="HFK95981.1"/>
    </source>
</evidence>
<dbReference type="InterPro" id="IPR027417">
    <property type="entry name" value="P-loop_NTPase"/>
</dbReference>
<dbReference type="PANTHER" id="PTHR32071">
    <property type="entry name" value="TRANSCRIPTIONAL REGULATORY PROTEIN"/>
    <property type="match status" value="1"/>
</dbReference>
<evidence type="ECO:0000256" key="6">
    <source>
        <dbReference type="ARBA" id="ARBA00023163"/>
    </source>
</evidence>
<dbReference type="GO" id="GO:0006355">
    <property type="term" value="P:regulation of DNA-templated transcription"/>
    <property type="evidence" value="ECO:0007669"/>
    <property type="project" value="InterPro"/>
</dbReference>
<keyword evidence="6" id="KW-0804">Transcription</keyword>
<keyword evidence="2" id="KW-0067">ATP-binding</keyword>
<gene>
    <name evidence="10" type="ORF">ENS06_01495</name>
</gene>
<dbReference type="InterPro" id="IPR036388">
    <property type="entry name" value="WH-like_DNA-bd_sf"/>
</dbReference>
<dbReference type="PROSITE" id="PS00676">
    <property type="entry name" value="SIGMA54_INTERACT_2"/>
    <property type="match status" value="1"/>
</dbReference>
<dbReference type="EMBL" id="DSTK01000006">
    <property type="protein sequence ID" value="HFK95981.1"/>
    <property type="molecule type" value="Genomic_DNA"/>
</dbReference>
<dbReference type="GO" id="GO:0003677">
    <property type="term" value="F:DNA binding"/>
    <property type="evidence" value="ECO:0007669"/>
    <property type="project" value="UniProtKB-KW"/>
</dbReference>
<dbReference type="PANTHER" id="PTHR32071:SF117">
    <property type="entry name" value="PTS-DEPENDENT DIHYDROXYACETONE KINASE OPERON REGULATORY PROTEIN-RELATED"/>
    <property type="match status" value="1"/>
</dbReference>
<evidence type="ECO:0000256" key="5">
    <source>
        <dbReference type="ARBA" id="ARBA00023159"/>
    </source>
</evidence>
<feature type="compositionally biased region" description="Gly residues" evidence="7">
    <location>
        <begin position="780"/>
        <end position="790"/>
    </location>
</feature>
<dbReference type="InterPro" id="IPR002078">
    <property type="entry name" value="Sigma_54_int"/>
</dbReference>
<dbReference type="PROSITE" id="PS00688">
    <property type="entry name" value="SIGMA54_INTERACT_3"/>
    <property type="match status" value="1"/>
</dbReference>
<evidence type="ECO:0000256" key="1">
    <source>
        <dbReference type="ARBA" id="ARBA00022741"/>
    </source>
</evidence>
<dbReference type="Gene3D" id="1.10.8.60">
    <property type="match status" value="1"/>
</dbReference>
<evidence type="ECO:0000256" key="2">
    <source>
        <dbReference type="ARBA" id="ARBA00022840"/>
    </source>
</evidence>
<evidence type="ECO:0000256" key="8">
    <source>
        <dbReference type="SAM" id="Phobius"/>
    </source>
</evidence>
<proteinExistence type="predicted"/>
<dbReference type="AlphaFoldDB" id="A0A832A1A8"/>
<dbReference type="InterPro" id="IPR025944">
    <property type="entry name" value="Sigma_54_int_dom_CS"/>
</dbReference>
<keyword evidence="1" id="KW-0547">Nucleotide-binding</keyword>
<dbReference type="GO" id="GO:0005524">
    <property type="term" value="F:ATP binding"/>
    <property type="evidence" value="ECO:0007669"/>
    <property type="project" value="UniProtKB-KW"/>
</dbReference>
<dbReference type="FunFam" id="3.40.50.300:FF:000006">
    <property type="entry name" value="DNA-binding transcriptional regulator NtrC"/>
    <property type="match status" value="1"/>
</dbReference>
<feature type="compositionally biased region" description="Basic and acidic residues" evidence="7">
    <location>
        <begin position="793"/>
        <end position="803"/>
    </location>
</feature>
<sequence length="897" mass="98634">MITAHPEGRGRHARLRISRKGDEARMRWKFFHEESPWAGGGGAFRVLRIRTKLWLTLVPTVVTILVIMGYVSHWFSSRFLQEAVSRTVLIQTLGVAHEFETFMDRCREDLLWVARGALTEERLRTVWAGFKAARGWGYAEIGFVEKAGGSGIVLAMAGEDVEPVVLEPGTSLWDGLDALYGWSQGPPESDPGPWIGPVVHVGYRSRDGTAFYGKATHVVRFIARVGCEEGGSPEGFVVLSVDARRWRDILSLYSSPRSPLLGFVRSPELRYFYFIDAQGWIVFQSEDRVDSGKALNTDTARFGLSGTYGRPGLPFAFRPNVDHSDFWAIAGDIREIKAGVMVRYIPPAGESKVDRVYIGYAPILFAKGPSTQDRILYGGVVFVDRSRLITMAGYRQVDVVFIVGLVSAILVAVLLWGVSRVITRPLYRLAEALNVIQETGRLEPIEIPEKDLDTVFLKDAVNGLIGRIRDQMAALELQDRQLQEMIMREKISLDEENDLLRTDREALPEPLARLVGQSAAMQRFREFVVRAASVEADVLITGETGTGKQLAAEAIHALSRRASKPFVPMNCGALDENLLLDALFGHVKGAFSEAKSDRKGAFLTADGGTLFLDEIGTASPKVQQALLRVLAERKVRPLGSDVEQSVDVRVVAATNVDLRDLVRRGLFREDLYYRLNVLSLQTPALRDRREDIPLLAAHFLSEAARKLNRGKVSLTQGALDALLAHDWPGNVRELENRLTRALAMTEGSRIHASDLDLHADVGSPVFGGVDKESEPPEGIGSKGVEGGTGPHGEPVRGEDRDAVKTPVSGKGQGAPVALNERQRKALAVLLQRGHITRAQYQEAVGGGVAPRTALNDLQDMVAKGVLKKTGRGPATRYKVMRREQLQACFDQGSGGSS</sequence>
<dbReference type="CDD" id="cd00009">
    <property type="entry name" value="AAA"/>
    <property type="match status" value="1"/>
</dbReference>
<comment type="caution">
    <text evidence="10">The sequence shown here is derived from an EMBL/GenBank/DDBJ whole genome shotgun (WGS) entry which is preliminary data.</text>
</comment>
<dbReference type="SMART" id="SM00382">
    <property type="entry name" value="AAA"/>
    <property type="match status" value="1"/>
</dbReference>
<dbReference type="SUPFAM" id="SSF52540">
    <property type="entry name" value="P-loop containing nucleoside triphosphate hydrolases"/>
    <property type="match status" value="1"/>
</dbReference>
<evidence type="ECO:0000256" key="3">
    <source>
        <dbReference type="ARBA" id="ARBA00023015"/>
    </source>
</evidence>
<dbReference type="Pfam" id="PF25601">
    <property type="entry name" value="AAA_lid_14"/>
    <property type="match status" value="1"/>
</dbReference>
<feature type="region of interest" description="Disordered" evidence="7">
    <location>
        <begin position="768"/>
        <end position="815"/>
    </location>
</feature>